<dbReference type="CDD" id="cd19097">
    <property type="entry name" value="AKR_unchar"/>
    <property type="match status" value="1"/>
</dbReference>
<gene>
    <name evidence="2" type="ORF">ACFPOF_19880</name>
</gene>
<proteinExistence type="predicted"/>
<dbReference type="SUPFAM" id="SSF51430">
    <property type="entry name" value="NAD(P)-linked oxidoreductase"/>
    <property type="match status" value="1"/>
</dbReference>
<dbReference type="EMBL" id="JBHSMI010000028">
    <property type="protein sequence ID" value="MFC5405008.1"/>
    <property type="molecule type" value="Genomic_DNA"/>
</dbReference>
<dbReference type="PANTHER" id="PTHR43312:SF1">
    <property type="entry name" value="NADP-DEPENDENT OXIDOREDUCTASE DOMAIN-CONTAINING PROTEIN"/>
    <property type="match status" value="1"/>
</dbReference>
<evidence type="ECO:0000259" key="1">
    <source>
        <dbReference type="Pfam" id="PF00248"/>
    </source>
</evidence>
<feature type="domain" description="NADP-dependent oxidoreductase" evidence="1">
    <location>
        <begin position="2"/>
        <end position="263"/>
    </location>
</feature>
<dbReference type="Gene3D" id="3.20.20.100">
    <property type="entry name" value="NADP-dependent oxidoreductase domain"/>
    <property type="match status" value="1"/>
</dbReference>
<evidence type="ECO:0000313" key="2">
    <source>
        <dbReference type="EMBL" id="MFC5405008.1"/>
    </source>
</evidence>
<organism evidence="2 3">
    <name type="scientific">Cohnella soli</name>
    <dbReference type="NCBI Taxonomy" id="425005"/>
    <lineage>
        <taxon>Bacteria</taxon>
        <taxon>Bacillati</taxon>
        <taxon>Bacillota</taxon>
        <taxon>Bacilli</taxon>
        <taxon>Bacillales</taxon>
        <taxon>Paenibacillaceae</taxon>
        <taxon>Cohnella</taxon>
    </lineage>
</organism>
<reference evidence="3" key="1">
    <citation type="journal article" date="2019" name="Int. J. Syst. Evol. Microbiol.">
        <title>The Global Catalogue of Microorganisms (GCM) 10K type strain sequencing project: providing services to taxonomists for standard genome sequencing and annotation.</title>
        <authorList>
            <consortium name="The Broad Institute Genomics Platform"/>
            <consortium name="The Broad Institute Genome Sequencing Center for Infectious Disease"/>
            <person name="Wu L."/>
            <person name="Ma J."/>
        </authorList>
    </citation>
    <scope>NUCLEOTIDE SEQUENCE [LARGE SCALE GENOMIC DNA]</scope>
    <source>
        <strain evidence="3">CGMCC 1.18575</strain>
    </source>
</reference>
<accession>A0ABW0HWU5</accession>
<dbReference type="Proteomes" id="UP001596113">
    <property type="component" value="Unassembled WGS sequence"/>
</dbReference>
<evidence type="ECO:0000313" key="3">
    <source>
        <dbReference type="Proteomes" id="UP001596113"/>
    </source>
</evidence>
<dbReference type="InterPro" id="IPR053135">
    <property type="entry name" value="AKR2_Oxidoreductase"/>
</dbReference>
<dbReference type="PANTHER" id="PTHR43312">
    <property type="entry name" value="D-THREO-ALDOSE 1-DEHYDROGENASE"/>
    <property type="match status" value="1"/>
</dbReference>
<comment type="caution">
    <text evidence="2">The sequence shown here is derived from an EMBL/GenBank/DDBJ whole genome shotgun (WGS) entry which is preliminary data.</text>
</comment>
<protein>
    <submittedName>
        <fullName evidence="2">Aldo/keto reductase</fullName>
    </submittedName>
</protein>
<dbReference type="PRINTS" id="PR00069">
    <property type="entry name" value="ALDKETRDTASE"/>
</dbReference>
<dbReference type="InterPro" id="IPR020471">
    <property type="entry name" value="AKR"/>
</dbReference>
<dbReference type="RefSeq" id="WP_378135810.1">
    <property type="nucleotide sequence ID" value="NZ_JBHSMI010000028.1"/>
</dbReference>
<dbReference type="Pfam" id="PF00248">
    <property type="entry name" value="Aldo_ket_red"/>
    <property type="match status" value="1"/>
</dbReference>
<dbReference type="InterPro" id="IPR036812">
    <property type="entry name" value="NAD(P)_OxRdtase_dom_sf"/>
</dbReference>
<sequence>MKLGLGTVQFGMPYGVSNRTGQTMPDEAAYILDVAAAAGVQVLDTAALYGESERVLGRLLRKSHPFRIVTKTDSLIPPNGASLDADEVVRRLEQSLRRLGQSNVYGFLLHRPAELLSPYGETIMRGLEKCKRMGYVAKVGVSVYPEDSVFEMIAKYPLDLVQVPVNLLDQRLIANGFLDRCKEQGIEIHARSVFLQGLIGMEPNQMPAYFAPYMPKLSELRDTLDREGIGPMEAAVSFAEQCRLIDAYVCGVNDGAQLSQLIAWAVRSKPRLDYTAFAATEPGLLNPALWKIS</sequence>
<name>A0ABW0HWU5_9BACL</name>
<dbReference type="InterPro" id="IPR023210">
    <property type="entry name" value="NADP_OxRdtase_dom"/>
</dbReference>
<keyword evidence="3" id="KW-1185">Reference proteome</keyword>